<keyword evidence="4" id="KW-1185">Reference proteome</keyword>
<gene>
    <name evidence="3" type="ORF">GJW-30_1_02990</name>
</gene>
<dbReference type="Pfam" id="PF00753">
    <property type="entry name" value="Lactamase_B"/>
    <property type="match status" value="1"/>
</dbReference>
<keyword evidence="1" id="KW-0732">Signal</keyword>
<reference evidence="3 4" key="1">
    <citation type="submission" date="2015-08" db="EMBL/GenBank/DDBJ databases">
        <title>Investigation of the bacterial diversity of lava forest soil.</title>
        <authorList>
            <person name="Lee J.S."/>
        </authorList>
    </citation>
    <scope>NUCLEOTIDE SEQUENCE [LARGE SCALE GENOMIC DNA]</scope>
    <source>
        <strain evidence="3 4">GJW-30</strain>
    </source>
</reference>
<evidence type="ECO:0000313" key="4">
    <source>
        <dbReference type="Proteomes" id="UP000236884"/>
    </source>
</evidence>
<dbReference type="GO" id="GO:0008800">
    <property type="term" value="F:beta-lactamase activity"/>
    <property type="evidence" value="ECO:0007669"/>
    <property type="project" value="UniProtKB-EC"/>
</dbReference>
<protein>
    <submittedName>
        <fullName evidence="3">Metallo-beta-lactamase L1</fullName>
        <ecNumber evidence="3">3.5.2.6</ecNumber>
    </submittedName>
</protein>
<proteinExistence type="predicted"/>
<dbReference type="EC" id="3.5.2.6" evidence="3"/>
<dbReference type="EMBL" id="AP014946">
    <property type="protein sequence ID" value="BAT60447.1"/>
    <property type="molecule type" value="Genomic_DNA"/>
</dbReference>
<dbReference type="InterPro" id="IPR036866">
    <property type="entry name" value="RibonucZ/Hydroxyglut_hydro"/>
</dbReference>
<dbReference type="InterPro" id="IPR001279">
    <property type="entry name" value="Metallo-B-lactamas"/>
</dbReference>
<keyword evidence="3" id="KW-0378">Hydrolase</keyword>
<dbReference type="PANTHER" id="PTHR42951">
    <property type="entry name" value="METALLO-BETA-LACTAMASE DOMAIN-CONTAINING"/>
    <property type="match status" value="1"/>
</dbReference>
<dbReference type="Proteomes" id="UP000236884">
    <property type="component" value="Chromosome"/>
</dbReference>
<name>A0A0S3PX07_9BRAD</name>
<feature type="chain" id="PRO_5006615707" evidence="1">
    <location>
        <begin position="22"/>
        <end position="295"/>
    </location>
</feature>
<organism evidence="3 4">
    <name type="scientific">Variibacter gotjawalensis</name>
    <dbReference type="NCBI Taxonomy" id="1333996"/>
    <lineage>
        <taxon>Bacteria</taxon>
        <taxon>Pseudomonadati</taxon>
        <taxon>Pseudomonadota</taxon>
        <taxon>Alphaproteobacteria</taxon>
        <taxon>Hyphomicrobiales</taxon>
        <taxon>Nitrobacteraceae</taxon>
        <taxon>Variibacter</taxon>
    </lineage>
</organism>
<feature type="domain" description="Metallo-beta-lactamase" evidence="2">
    <location>
        <begin position="55"/>
        <end position="243"/>
    </location>
</feature>
<evidence type="ECO:0000256" key="1">
    <source>
        <dbReference type="SAM" id="SignalP"/>
    </source>
</evidence>
<dbReference type="AlphaFoldDB" id="A0A0S3PX07"/>
<feature type="signal peptide" evidence="1">
    <location>
        <begin position="1"/>
        <end position="21"/>
    </location>
</feature>
<accession>A0A0S3PX07</accession>
<sequence>MKRAAAAFLFALGMTTVSAEAQTLKDLLDKLKANWNAPTEPFRVAGNIHYVGTAGLGSWLITSPQGHILIDTGLVEANSQIKANIEKLGFKLTDVKQLLNTHAHLDHAAGLAELKKESGAPLAASALDKPILEGGYYPGQEDEKALDFPAVKVDRVVGEGDKITVGDTTITAVMTPGHSPGCTSWMIPVKENGKDYTAFLFCSGTVALNKLVGKPTHPTIVEDYRKTFARARDIKADIFLAPHPEMFGMKEKREQIRDGAPNPFIKPGEFNTYAATMETAFEEALKKQTAALEKK</sequence>
<dbReference type="SUPFAM" id="SSF56281">
    <property type="entry name" value="Metallo-hydrolase/oxidoreductase"/>
    <property type="match status" value="1"/>
</dbReference>
<dbReference type="InterPro" id="IPR050855">
    <property type="entry name" value="NDM-1-like"/>
</dbReference>
<evidence type="ECO:0000259" key="2">
    <source>
        <dbReference type="SMART" id="SM00849"/>
    </source>
</evidence>
<dbReference type="NCBIfam" id="NF033105">
    <property type="entry name" value="bla_subclass_B3"/>
    <property type="match status" value="1"/>
</dbReference>
<dbReference type="Gene3D" id="3.60.15.10">
    <property type="entry name" value="Ribonuclease Z/Hydroxyacylglutathione hydrolase-like"/>
    <property type="match status" value="1"/>
</dbReference>
<dbReference type="NCBIfam" id="NF012229">
    <property type="entry name" value="bla_class_B_core"/>
    <property type="match status" value="1"/>
</dbReference>
<dbReference type="KEGG" id="vgo:GJW-30_1_02990"/>
<dbReference type="PANTHER" id="PTHR42951:SF17">
    <property type="entry name" value="METALLO-BETA-LACTAMASE DOMAIN-CONTAINING PROTEIN"/>
    <property type="match status" value="1"/>
</dbReference>
<dbReference type="RefSeq" id="WP_096356657.1">
    <property type="nucleotide sequence ID" value="NZ_AP014946.1"/>
</dbReference>
<dbReference type="OrthoDB" id="9773738at2"/>
<evidence type="ECO:0000313" key="3">
    <source>
        <dbReference type="EMBL" id="BAT60447.1"/>
    </source>
</evidence>
<dbReference type="SMART" id="SM00849">
    <property type="entry name" value="Lactamase_B"/>
    <property type="match status" value="1"/>
</dbReference>